<evidence type="ECO:0000256" key="1">
    <source>
        <dbReference type="ARBA" id="ARBA00004123"/>
    </source>
</evidence>
<dbReference type="GO" id="GO:0017025">
    <property type="term" value="F:TBP-class protein binding"/>
    <property type="evidence" value="ECO:0007669"/>
    <property type="project" value="TreeGrafter"/>
</dbReference>
<evidence type="ECO:0000256" key="2">
    <source>
        <dbReference type="ARBA" id="ARBA00007530"/>
    </source>
</evidence>
<feature type="region of interest" description="Disordered" evidence="6">
    <location>
        <begin position="503"/>
        <end position="557"/>
    </location>
</feature>
<name>A0A0M0JDQ9_9EUKA</name>
<feature type="transmembrane region" description="Helical" evidence="7">
    <location>
        <begin position="56"/>
        <end position="77"/>
    </location>
</feature>
<keyword evidence="10" id="KW-1185">Reference proteome</keyword>
<keyword evidence="5" id="KW-0539">Nucleus</keyword>
<protein>
    <submittedName>
        <fullName evidence="9">Transcription initiation factor tfiid subunit 12</fullName>
    </submittedName>
</protein>
<keyword evidence="9" id="KW-0396">Initiation factor</keyword>
<feature type="compositionally biased region" description="Basic and acidic residues" evidence="6">
    <location>
        <begin position="526"/>
        <end position="536"/>
    </location>
</feature>
<dbReference type="OrthoDB" id="2193432at2759"/>
<evidence type="ECO:0000256" key="3">
    <source>
        <dbReference type="ARBA" id="ARBA00023015"/>
    </source>
</evidence>
<keyword evidence="7" id="KW-1133">Transmembrane helix</keyword>
<feature type="compositionally biased region" description="Basic and acidic residues" evidence="6">
    <location>
        <begin position="963"/>
        <end position="978"/>
    </location>
</feature>
<feature type="transmembrane region" description="Helical" evidence="7">
    <location>
        <begin position="98"/>
        <end position="119"/>
    </location>
</feature>
<dbReference type="GO" id="GO:0003743">
    <property type="term" value="F:translation initiation factor activity"/>
    <property type="evidence" value="ECO:0007669"/>
    <property type="project" value="UniProtKB-KW"/>
</dbReference>
<dbReference type="SUPFAM" id="SSF47113">
    <property type="entry name" value="Histone-fold"/>
    <property type="match status" value="1"/>
</dbReference>
<feature type="region of interest" description="Disordered" evidence="6">
    <location>
        <begin position="831"/>
        <end position="852"/>
    </location>
</feature>
<feature type="region of interest" description="Disordered" evidence="6">
    <location>
        <begin position="572"/>
        <end position="612"/>
    </location>
</feature>
<keyword evidence="3" id="KW-0805">Transcription regulation</keyword>
<dbReference type="CDD" id="cd07981">
    <property type="entry name" value="HFD_TAF12"/>
    <property type="match status" value="1"/>
</dbReference>
<evidence type="ECO:0000256" key="4">
    <source>
        <dbReference type="ARBA" id="ARBA00023163"/>
    </source>
</evidence>
<dbReference type="EMBL" id="JWZX01003100">
    <property type="protein sequence ID" value="KOO24368.1"/>
    <property type="molecule type" value="Genomic_DNA"/>
</dbReference>
<evidence type="ECO:0000313" key="10">
    <source>
        <dbReference type="Proteomes" id="UP000037460"/>
    </source>
</evidence>
<evidence type="ECO:0000259" key="8">
    <source>
        <dbReference type="Pfam" id="PF03847"/>
    </source>
</evidence>
<dbReference type="Gene3D" id="1.10.20.10">
    <property type="entry name" value="Histone, subunit A"/>
    <property type="match status" value="1"/>
</dbReference>
<dbReference type="PANTHER" id="PTHR12264:SF21">
    <property type="entry name" value="TRANSCRIPTION INITIATION FACTOR TFIID SUBUNIT 12"/>
    <property type="match status" value="1"/>
</dbReference>
<feature type="domain" description="Transcription initiation factor TFIID subunit 12" evidence="8">
    <location>
        <begin position="884"/>
        <end position="945"/>
    </location>
</feature>
<dbReference type="GO" id="GO:0005669">
    <property type="term" value="C:transcription factor TFIID complex"/>
    <property type="evidence" value="ECO:0007669"/>
    <property type="project" value="InterPro"/>
</dbReference>
<gene>
    <name evidence="9" type="ORF">Ctob_001009</name>
</gene>
<evidence type="ECO:0000256" key="6">
    <source>
        <dbReference type="SAM" id="MobiDB-lite"/>
    </source>
</evidence>
<comment type="similarity">
    <text evidence="2">Belongs to the TAF12 family.</text>
</comment>
<evidence type="ECO:0000256" key="7">
    <source>
        <dbReference type="SAM" id="Phobius"/>
    </source>
</evidence>
<organism evidence="9 10">
    <name type="scientific">Chrysochromulina tobinii</name>
    <dbReference type="NCBI Taxonomy" id="1460289"/>
    <lineage>
        <taxon>Eukaryota</taxon>
        <taxon>Haptista</taxon>
        <taxon>Haptophyta</taxon>
        <taxon>Prymnesiophyceae</taxon>
        <taxon>Prymnesiales</taxon>
        <taxon>Chrysochromulinaceae</taxon>
        <taxon>Chrysochromulina</taxon>
    </lineage>
</organism>
<dbReference type="GO" id="GO:0003677">
    <property type="term" value="F:DNA binding"/>
    <property type="evidence" value="ECO:0007669"/>
    <property type="project" value="TreeGrafter"/>
</dbReference>
<dbReference type="GO" id="GO:0000124">
    <property type="term" value="C:SAGA complex"/>
    <property type="evidence" value="ECO:0007669"/>
    <property type="project" value="InterPro"/>
</dbReference>
<keyword evidence="7" id="KW-0812">Transmembrane</keyword>
<dbReference type="AlphaFoldDB" id="A0A0M0JDQ9"/>
<feature type="transmembrane region" description="Helical" evidence="7">
    <location>
        <begin position="675"/>
        <end position="695"/>
    </location>
</feature>
<feature type="transmembrane region" description="Helical" evidence="7">
    <location>
        <begin position="647"/>
        <end position="669"/>
    </location>
</feature>
<keyword evidence="7" id="KW-0472">Membrane</keyword>
<sequence>MMTQLVNEVLVQEALGVEFTVLQPYIIQMSELTDHFSNQQLQDEMNAYKTIGSVNIIFALVAAWGVAVFWSITARGAACRKRTHASWKKHIVPTGETIQVIVLSSFFQIILSVALHMASPAPSSSEALGFVYLYAGFIGVVGACFIAILNAWIRGESLSLRNALSVGDINRLGGSLAWEIDEDVGEDFVERMYCQVYEPGSSRTLEEDGHHRPVDKVFDKVKEDASMLASYLNHKLSELITGKQANKPSPVRSEVLLAPVEVPDGLPRATLRDALLQWRLRHAAHPDEAEAMDWILGQLDPSFKLEAVKVSDNIKLRVVEALVQYQQKHAELQLDAAHSVRMLTTLQQLGHHFRGIEVDLPDDGQNAVRTRELITEALRLRIEKSKTEMTQEEGALLQMALHSVKDAFALVAMPYNASHDTEAQLGALMSEIGKRADEVRDASADYMYDDEIFTPVTLISRTKPPDAFEEVKVRRGKGKIVPPPSAAVVKRQVSMTHASPHLDRVSSHGRLSIGGGETFGPTELPDMVRFEERMSTLEESDEFPLSPPASPPDDAMNMRPLKRAMTVQLGPKGAFRSGWSQPGAQPGSRKSLASDDEEGGETPRTPRPEPMTGADARKIIWRILMRRLRRDGAGDHEKMPCWKQYTVLFIGSVVAFACTVTVITLFTIIPPITQYFSIFSAAGSIPISIVLHFVAREIMRYIRKRLALRRGRQVMGLRDGASAYAMPARKQPFWIRASKMFATSASSPGKQPDPESGSADTDLLKTVATSVTRKSVLSRSQVSAHLDRYLDETKSFADHVFRDPSSVQNEGEELVKHVTGVARHINFASLDRATPPSSNPKPTVSFGGVPGEVGKAAKKDDAVGRANKILGRKDANWKAVANNELAKQVDQRVELDREAERVMQDIADDFVENVAAFACELAVHRGGTTLEAKDIQLALEMNWNMRLVGVGDHTGELKVIRKKNETEVHKSRKQEVRRSKSIAHR</sequence>
<dbReference type="GO" id="GO:0046982">
    <property type="term" value="F:protein heterodimerization activity"/>
    <property type="evidence" value="ECO:0007669"/>
    <property type="project" value="InterPro"/>
</dbReference>
<reference evidence="10" key="1">
    <citation type="journal article" date="2015" name="PLoS Genet.">
        <title>Genome Sequence and Transcriptome Analyses of Chrysochromulina tobin: Metabolic Tools for Enhanced Algal Fitness in the Prominent Order Prymnesiales (Haptophyceae).</title>
        <authorList>
            <person name="Hovde B.T."/>
            <person name="Deodato C.R."/>
            <person name="Hunsperger H.M."/>
            <person name="Ryken S.A."/>
            <person name="Yost W."/>
            <person name="Jha R.K."/>
            <person name="Patterson J."/>
            <person name="Monnat R.J. Jr."/>
            <person name="Barlow S.B."/>
            <person name="Starkenburg S.R."/>
            <person name="Cattolico R.A."/>
        </authorList>
    </citation>
    <scope>NUCLEOTIDE SEQUENCE</scope>
    <source>
        <strain evidence="10">CCMP291</strain>
    </source>
</reference>
<dbReference type="Proteomes" id="UP000037460">
    <property type="component" value="Unassembled WGS sequence"/>
</dbReference>
<feature type="transmembrane region" description="Helical" evidence="7">
    <location>
        <begin position="131"/>
        <end position="153"/>
    </location>
</feature>
<dbReference type="GO" id="GO:0051123">
    <property type="term" value="P:RNA polymerase II preinitiation complex assembly"/>
    <property type="evidence" value="ECO:0007669"/>
    <property type="project" value="TreeGrafter"/>
</dbReference>
<accession>A0A0M0JDQ9</accession>
<feature type="region of interest" description="Disordered" evidence="6">
    <location>
        <begin position="963"/>
        <end position="985"/>
    </location>
</feature>
<dbReference type="InterPro" id="IPR003228">
    <property type="entry name" value="TFIID_TAF12_dom"/>
</dbReference>
<dbReference type="InterPro" id="IPR037794">
    <property type="entry name" value="TAF12"/>
</dbReference>
<dbReference type="InterPro" id="IPR009072">
    <property type="entry name" value="Histone-fold"/>
</dbReference>
<evidence type="ECO:0000313" key="9">
    <source>
        <dbReference type="EMBL" id="KOO24368.1"/>
    </source>
</evidence>
<proteinExistence type="inferred from homology"/>
<keyword evidence="9" id="KW-0648">Protein biosynthesis</keyword>
<keyword evidence="4" id="KW-0804">Transcription</keyword>
<dbReference type="PANTHER" id="PTHR12264">
    <property type="entry name" value="TRANSCRIPTION INITIATION FACTOR TFIID SUBUNIT 12"/>
    <property type="match status" value="1"/>
</dbReference>
<dbReference type="Pfam" id="PF03847">
    <property type="entry name" value="TFIID_20kDa"/>
    <property type="match status" value="1"/>
</dbReference>
<comment type="caution">
    <text evidence="9">The sequence shown here is derived from an EMBL/GenBank/DDBJ whole genome shotgun (WGS) entry which is preliminary data.</text>
</comment>
<evidence type="ECO:0000256" key="5">
    <source>
        <dbReference type="ARBA" id="ARBA00023242"/>
    </source>
</evidence>
<comment type="subcellular location">
    <subcellularLocation>
        <location evidence="1">Nucleus</location>
    </subcellularLocation>
</comment>